<dbReference type="EMBL" id="SAYA01000021">
    <property type="protein sequence ID" value="TXJ25292.1"/>
    <property type="molecule type" value="Genomic_DNA"/>
</dbReference>
<gene>
    <name evidence="6" type="ORF">EPJ73_07445</name>
</gene>
<evidence type="ECO:0000313" key="6">
    <source>
        <dbReference type="EMBL" id="TXJ25292.1"/>
    </source>
</evidence>
<evidence type="ECO:0000313" key="7">
    <source>
        <dbReference type="Proteomes" id="UP000324336"/>
    </source>
</evidence>
<dbReference type="AlphaFoldDB" id="A0AB38PXZ8"/>
<evidence type="ECO:0000256" key="4">
    <source>
        <dbReference type="ARBA" id="ARBA00022741"/>
    </source>
</evidence>
<dbReference type="Pfam" id="PF01934">
    <property type="entry name" value="HepT-like"/>
    <property type="match status" value="1"/>
</dbReference>
<comment type="caution">
    <text evidence="6">The sequence shown here is derived from an EMBL/GenBank/DDBJ whole genome shotgun (WGS) entry which is preliminary data.</text>
</comment>
<dbReference type="PANTHER" id="PTHR34139:SF1">
    <property type="entry name" value="RNASE MJ1380-RELATED"/>
    <property type="match status" value="1"/>
</dbReference>
<keyword evidence="3" id="KW-0540">Nuclease</keyword>
<dbReference type="GO" id="GO:0000166">
    <property type="term" value="F:nucleotide binding"/>
    <property type="evidence" value="ECO:0007669"/>
    <property type="project" value="UniProtKB-KW"/>
</dbReference>
<evidence type="ECO:0000256" key="5">
    <source>
        <dbReference type="ARBA" id="ARBA00022801"/>
    </source>
</evidence>
<dbReference type="Proteomes" id="UP000324336">
    <property type="component" value="Unassembled WGS sequence"/>
</dbReference>
<sequence length="113" mass="13681">MKRSDFYLINDIKEALKSIEEYLSELNYNKENFLSNRRMQKLMIYEIIMIGEAAAKISIETKNNYQNINWREISDMRNFLIHEYYEVSNNIIWETANKDIPKLKENIYSIKTE</sequence>
<keyword evidence="1" id="KW-0597">Phosphoprotein</keyword>
<dbReference type="GO" id="GO:0016787">
    <property type="term" value="F:hydrolase activity"/>
    <property type="evidence" value="ECO:0007669"/>
    <property type="project" value="UniProtKB-KW"/>
</dbReference>
<name>A0AB38PXZ8_9SPIR</name>
<keyword evidence="5" id="KW-0378">Hydrolase</keyword>
<dbReference type="InterPro" id="IPR008201">
    <property type="entry name" value="HepT-like"/>
</dbReference>
<dbReference type="PANTHER" id="PTHR34139">
    <property type="entry name" value="UPF0331 PROTEIN MJ0127"/>
    <property type="match status" value="1"/>
</dbReference>
<evidence type="ECO:0000256" key="2">
    <source>
        <dbReference type="ARBA" id="ARBA00022649"/>
    </source>
</evidence>
<organism evidence="6 7">
    <name type="scientific">Brachyspira aalborgi</name>
    <dbReference type="NCBI Taxonomy" id="29522"/>
    <lineage>
        <taxon>Bacteria</taxon>
        <taxon>Pseudomonadati</taxon>
        <taxon>Spirochaetota</taxon>
        <taxon>Spirochaetia</taxon>
        <taxon>Brachyspirales</taxon>
        <taxon>Brachyspiraceae</taxon>
        <taxon>Brachyspira</taxon>
    </lineage>
</organism>
<dbReference type="GO" id="GO:0004540">
    <property type="term" value="F:RNA nuclease activity"/>
    <property type="evidence" value="ECO:0007669"/>
    <property type="project" value="InterPro"/>
</dbReference>
<keyword evidence="2" id="KW-1277">Toxin-antitoxin system</keyword>
<proteinExistence type="predicted"/>
<dbReference type="InterPro" id="IPR051813">
    <property type="entry name" value="HepT_RNase_toxin"/>
</dbReference>
<reference evidence="6 7" key="1">
    <citation type="journal article" date="1992" name="Lakartidningen">
        <title>[Penicillin V and not amoxicillin is the first choice preparation in acute otitis].</title>
        <authorList>
            <person name="Kamme C."/>
            <person name="Lundgren K."/>
            <person name="Prellner K."/>
        </authorList>
    </citation>
    <scope>NUCLEOTIDE SEQUENCE [LARGE SCALE GENOMIC DNA]</scope>
    <source>
        <strain evidence="6 7">PC4597II</strain>
    </source>
</reference>
<evidence type="ECO:0000256" key="3">
    <source>
        <dbReference type="ARBA" id="ARBA00022722"/>
    </source>
</evidence>
<protein>
    <submittedName>
        <fullName evidence="6">DUF86 domain-containing protein</fullName>
    </submittedName>
</protein>
<dbReference type="RefSeq" id="WP_147558342.1">
    <property type="nucleotide sequence ID" value="NZ_SAXV01000022.1"/>
</dbReference>
<evidence type="ECO:0000256" key="1">
    <source>
        <dbReference type="ARBA" id="ARBA00022553"/>
    </source>
</evidence>
<keyword evidence="4" id="KW-0547">Nucleotide-binding</keyword>
<accession>A0AB38PXZ8</accession>
<dbReference type="GO" id="GO:0110001">
    <property type="term" value="C:toxin-antitoxin complex"/>
    <property type="evidence" value="ECO:0007669"/>
    <property type="project" value="InterPro"/>
</dbReference>